<dbReference type="AlphaFoldDB" id="A0A917T2T6"/>
<proteinExistence type="predicted"/>
<keyword evidence="1" id="KW-0812">Transmembrane</keyword>
<feature type="transmembrane region" description="Helical" evidence="1">
    <location>
        <begin position="25"/>
        <end position="45"/>
    </location>
</feature>
<dbReference type="EMBL" id="BMNA01000005">
    <property type="protein sequence ID" value="GGM06299.1"/>
    <property type="molecule type" value="Genomic_DNA"/>
</dbReference>
<dbReference type="Proteomes" id="UP000655208">
    <property type="component" value="Unassembled WGS sequence"/>
</dbReference>
<keyword evidence="1" id="KW-1133">Transmembrane helix</keyword>
<protein>
    <submittedName>
        <fullName evidence="3">Membrane protein</fullName>
    </submittedName>
</protein>
<dbReference type="GO" id="GO:0005886">
    <property type="term" value="C:plasma membrane"/>
    <property type="evidence" value="ECO:0007669"/>
    <property type="project" value="TreeGrafter"/>
</dbReference>
<evidence type="ECO:0000256" key="1">
    <source>
        <dbReference type="SAM" id="Phobius"/>
    </source>
</evidence>
<accession>A0A917T2T6</accession>
<dbReference type="Pfam" id="PF02698">
    <property type="entry name" value="DUF218"/>
    <property type="match status" value="1"/>
</dbReference>
<name>A0A917T2T6_9ACTN</name>
<dbReference type="InterPro" id="IPR003848">
    <property type="entry name" value="DUF218"/>
</dbReference>
<dbReference type="PANTHER" id="PTHR30336:SF20">
    <property type="entry name" value="DUF218 DOMAIN-CONTAINING PROTEIN"/>
    <property type="match status" value="1"/>
</dbReference>
<keyword evidence="1" id="KW-0472">Membrane</keyword>
<dbReference type="InterPro" id="IPR051599">
    <property type="entry name" value="Cell_Envelope_Assoc"/>
</dbReference>
<reference evidence="3" key="1">
    <citation type="journal article" date="2014" name="Int. J. Syst. Evol. Microbiol.">
        <title>Complete genome sequence of Corynebacterium casei LMG S-19264T (=DSM 44701T), isolated from a smear-ripened cheese.</title>
        <authorList>
            <consortium name="US DOE Joint Genome Institute (JGI-PGF)"/>
            <person name="Walter F."/>
            <person name="Albersmeier A."/>
            <person name="Kalinowski J."/>
            <person name="Ruckert C."/>
        </authorList>
    </citation>
    <scope>NUCLEOTIDE SEQUENCE</scope>
    <source>
        <strain evidence="3">CGMCC 4.7308</strain>
    </source>
</reference>
<comment type="caution">
    <text evidence="3">The sequence shown here is derived from an EMBL/GenBank/DDBJ whole genome shotgun (WGS) entry which is preliminary data.</text>
</comment>
<keyword evidence="4" id="KW-1185">Reference proteome</keyword>
<evidence type="ECO:0000313" key="4">
    <source>
        <dbReference type="Proteomes" id="UP000655208"/>
    </source>
</evidence>
<dbReference type="PANTHER" id="PTHR30336">
    <property type="entry name" value="INNER MEMBRANE PROTEIN, PROBABLE PERMEASE"/>
    <property type="match status" value="1"/>
</dbReference>
<feature type="domain" description="DUF218" evidence="2">
    <location>
        <begin position="60"/>
        <end position="205"/>
    </location>
</feature>
<gene>
    <name evidence="3" type="ORF">GCM10011594_28070</name>
</gene>
<reference evidence="3" key="2">
    <citation type="submission" date="2020-09" db="EMBL/GenBank/DDBJ databases">
        <authorList>
            <person name="Sun Q."/>
            <person name="Zhou Y."/>
        </authorList>
    </citation>
    <scope>NUCLEOTIDE SEQUENCE</scope>
    <source>
        <strain evidence="3">CGMCC 4.7308</strain>
    </source>
</reference>
<dbReference type="CDD" id="cd06259">
    <property type="entry name" value="YdcF-like"/>
    <property type="match status" value="1"/>
</dbReference>
<evidence type="ECO:0000259" key="2">
    <source>
        <dbReference type="Pfam" id="PF02698"/>
    </source>
</evidence>
<organism evidence="3 4">
    <name type="scientific">Nakamurella endophytica</name>
    <dbReference type="NCBI Taxonomy" id="1748367"/>
    <lineage>
        <taxon>Bacteria</taxon>
        <taxon>Bacillati</taxon>
        <taxon>Actinomycetota</taxon>
        <taxon>Actinomycetes</taxon>
        <taxon>Nakamurellales</taxon>
        <taxon>Nakamurellaceae</taxon>
        <taxon>Nakamurella</taxon>
    </lineage>
</organism>
<sequence>MPTVAADRTEGSVQRRPAVRAARGLGRYLAGALVVLALAVGGLAVRVVQAGHLQQLDPADAIVVLGAAQYDGRPSDVYAARLDHAAALQRAGVASRIVTVGGGRAGDRVTEGEAGRRYLAGAGVDPADLLAVGIGGDTLVSLRAAAQQLRARGWTRVVLVTDPWHIQRSRTIAADLGLTVRSAPVTEGPAVRAGVEPRYVLRETLATAFYLLTGGSSQLGPAVL</sequence>
<evidence type="ECO:0000313" key="3">
    <source>
        <dbReference type="EMBL" id="GGM06299.1"/>
    </source>
</evidence>